<proteinExistence type="predicted"/>
<name>A0ABN3NVC9_9ACTN</name>
<keyword evidence="3" id="KW-1185">Reference proteome</keyword>
<reference evidence="2 3" key="1">
    <citation type="journal article" date="2019" name="Int. J. Syst. Evol. Microbiol.">
        <title>The Global Catalogue of Microorganisms (GCM) 10K type strain sequencing project: providing services to taxonomists for standard genome sequencing and annotation.</title>
        <authorList>
            <consortium name="The Broad Institute Genomics Platform"/>
            <consortium name="The Broad Institute Genome Sequencing Center for Infectious Disease"/>
            <person name="Wu L."/>
            <person name="Ma J."/>
        </authorList>
    </citation>
    <scope>NUCLEOTIDE SEQUENCE [LARGE SCALE GENOMIC DNA]</scope>
    <source>
        <strain evidence="2 3">JCM 3367</strain>
    </source>
</reference>
<organism evidence="2 3">
    <name type="scientific">Pilimelia columellifera subsp. columellifera</name>
    <dbReference type="NCBI Taxonomy" id="706583"/>
    <lineage>
        <taxon>Bacteria</taxon>
        <taxon>Bacillati</taxon>
        <taxon>Actinomycetota</taxon>
        <taxon>Actinomycetes</taxon>
        <taxon>Micromonosporales</taxon>
        <taxon>Micromonosporaceae</taxon>
        <taxon>Pilimelia</taxon>
    </lineage>
</organism>
<accession>A0ABN3NVC9</accession>
<keyword evidence="1" id="KW-0732">Signal</keyword>
<dbReference type="EMBL" id="BAAARY010000028">
    <property type="protein sequence ID" value="GAA2531690.1"/>
    <property type="molecule type" value="Genomic_DNA"/>
</dbReference>
<feature type="signal peptide" evidence="1">
    <location>
        <begin position="1"/>
        <end position="25"/>
    </location>
</feature>
<evidence type="ECO:0000313" key="3">
    <source>
        <dbReference type="Proteomes" id="UP001499978"/>
    </source>
</evidence>
<feature type="chain" id="PRO_5045273520" evidence="1">
    <location>
        <begin position="26"/>
        <end position="104"/>
    </location>
</feature>
<evidence type="ECO:0000313" key="2">
    <source>
        <dbReference type="EMBL" id="GAA2531690.1"/>
    </source>
</evidence>
<protein>
    <submittedName>
        <fullName evidence="2">Uncharacterized protein</fullName>
    </submittedName>
</protein>
<gene>
    <name evidence="2" type="ORF">GCM10010201_33960</name>
</gene>
<dbReference type="Proteomes" id="UP001499978">
    <property type="component" value="Unassembled WGS sequence"/>
</dbReference>
<dbReference type="RefSeq" id="WP_344174301.1">
    <property type="nucleotide sequence ID" value="NZ_BAAARY010000028.1"/>
</dbReference>
<evidence type="ECO:0000256" key="1">
    <source>
        <dbReference type="SAM" id="SignalP"/>
    </source>
</evidence>
<sequence>MKFAHVVTAMAMAFAGALAATPAYAQSPVSEPAAEMAPVDCKEEIRQTWGRVTCTASRGPVTIKSVRFDCDWELDLIIENQVIKGTWSKTHECDHKILGIDVTI</sequence>
<comment type="caution">
    <text evidence="2">The sequence shown here is derived from an EMBL/GenBank/DDBJ whole genome shotgun (WGS) entry which is preliminary data.</text>
</comment>